<organism evidence="7 8">
    <name type="scientific">Rhodamnia argentea</name>
    <dbReference type="NCBI Taxonomy" id="178133"/>
    <lineage>
        <taxon>Eukaryota</taxon>
        <taxon>Viridiplantae</taxon>
        <taxon>Streptophyta</taxon>
        <taxon>Embryophyta</taxon>
        <taxon>Tracheophyta</taxon>
        <taxon>Spermatophyta</taxon>
        <taxon>Magnoliopsida</taxon>
        <taxon>eudicotyledons</taxon>
        <taxon>Gunneridae</taxon>
        <taxon>Pentapetalae</taxon>
        <taxon>rosids</taxon>
        <taxon>malvids</taxon>
        <taxon>Myrtales</taxon>
        <taxon>Myrtaceae</taxon>
        <taxon>Myrtoideae</taxon>
        <taxon>Myrteae</taxon>
        <taxon>Australasian group</taxon>
        <taxon>Rhodamnia</taxon>
    </lineage>
</organism>
<proteinExistence type="predicted"/>
<evidence type="ECO:0000256" key="2">
    <source>
        <dbReference type="ARBA" id="ARBA00022692"/>
    </source>
</evidence>
<evidence type="ECO:0000313" key="7">
    <source>
        <dbReference type="Proteomes" id="UP000827889"/>
    </source>
</evidence>
<feature type="transmembrane region" description="Helical" evidence="5">
    <location>
        <begin position="97"/>
        <end position="124"/>
    </location>
</feature>
<evidence type="ECO:0000256" key="3">
    <source>
        <dbReference type="ARBA" id="ARBA00022989"/>
    </source>
</evidence>
<dbReference type="KEGG" id="rarg:115753551"/>
<evidence type="ECO:0000259" key="6">
    <source>
        <dbReference type="Pfam" id="PF03168"/>
    </source>
</evidence>
<sequence length="291" mass="32161">MNYFTSLKLVFFGRVQRHRKLLIFSADSASLFSMQKQSIEPESRQMAEPPQMPVLQKPPGYKDPSVPVQPPPRYPVSKPVMPPSLYPKKKRRGCCRACCCCLCVFIFLISCVLVLAGAAFYVWFSPRIPVFHLQSFEIPRFNVTVKADGTYLNARTVTRVEVKNPNEKLGLYYGRTSVDIGLGQDGGIALGSESLPGFIQGKKNVTSLKVGTEVRDQPLEDGAGADLRSGQRSKSLVVKVAVRTSVGAIIEGWKVGRVGVNVECGDVTVKDVEGGDMPKCKIKLLYWIPLY</sequence>
<accession>A0A8B8QLJ4</accession>
<reference evidence="8" key="1">
    <citation type="submission" date="2025-08" db="UniProtKB">
        <authorList>
            <consortium name="RefSeq"/>
        </authorList>
    </citation>
    <scope>IDENTIFICATION</scope>
    <source>
        <tissue evidence="8">Leaf</tissue>
    </source>
</reference>
<feature type="domain" description="Late embryogenesis abundant protein LEA-2 subgroup" evidence="6">
    <location>
        <begin position="160"/>
        <end position="250"/>
    </location>
</feature>
<dbReference type="InterPro" id="IPR044839">
    <property type="entry name" value="NDR1-like"/>
</dbReference>
<dbReference type="PANTHER" id="PTHR31234">
    <property type="entry name" value="LATE EMBRYOGENESIS ABUNDANT (LEA) HYDROXYPROLINE-RICH GLYCOPROTEIN FAMILY"/>
    <property type="match status" value="1"/>
</dbReference>
<keyword evidence="3 5" id="KW-1133">Transmembrane helix</keyword>
<dbReference type="GeneID" id="115753551"/>
<evidence type="ECO:0000256" key="1">
    <source>
        <dbReference type="ARBA" id="ARBA00004167"/>
    </source>
</evidence>
<dbReference type="Pfam" id="PF03168">
    <property type="entry name" value="LEA_2"/>
    <property type="match status" value="1"/>
</dbReference>
<dbReference type="Proteomes" id="UP000827889">
    <property type="component" value="Chromosome 3"/>
</dbReference>
<evidence type="ECO:0000256" key="4">
    <source>
        <dbReference type="ARBA" id="ARBA00023136"/>
    </source>
</evidence>
<dbReference type="AlphaFoldDB" id="A0A8B8QLJ4"/>
<evidence type="ECO:0000313" key="8">
    <source>
        <dbReference type="RefSeq" id="XP_030548059.1"/>
    </source>
</evidence>
<dbReference type="GO" id="GO:0005886">
    <property type="term" value="C:plasma membrane"/>
    <property type="evidence" value="ECO:0007669"/>
    <property type="project" value="TreeGrafter"/>
</dbReference>
<keyword evidence="4 5" id="KW-0472">Membrane</keyword>
<dbReference type="PANTHER" id="PTHR31234:SF35">
    <property type="entry name" value="LATE EMBRYOGENESIS ABUNDANT (LEA) HYDROXYPROLINE-RICH GLYCOPROTEIN FAMILY"/>
    <property type="match status" value="1"/>
</dbReference>
<dbReference type="OrthoDB" id="777695at2759"/>
<keyword evidence="7" id="KW-1185">Reference proteome</keyword>
<gene>
    <name evidence="8" type="primary">LOC115753551</name>
</gene>
<dbReference type="GO" id="GO:0098542">
    <property type="term" value="P:defense response to other organism"/>
    <property type="evidence" value="ECO:0007669"/>
    <property type="project" value="InterPro"/>
</dbReference>
<dbReference type="RefSeq" id="XP_030548059.1">
    <property type="nucleotide sequence ID" value="XM_030692199.2"/>
</dbReference>
<comment type="subcellular location">
    <subcellularLocation>
        <location evidence="1">Membrane</location>
        <topology evidence="1">Single-pass membrane protein</topology>
    </subcellularLocation>
</comment>
<dbReference type="InterPro" id="IPR004864">
    <property type="entry name" value="LEA_2"/>
</dbReference>
<name>A0A8B8QLJ4_9MYRT</name>
<keyword evidence="2 5" id="KW-0812">Transmembrane</keyword>
<evidence type="ECO:0000256" key="5">
    <source>
        <dbReference type="SAM" id="Phobius"/>
    </source>
</evidence>
<protein>
    <submittedName>
        <fullName evidence="8">NDR1/HIN1-like protein 6 isoform X1</fullName>
    </submittedName>
</protein>